<dbReference type="AlphaFoldDB" id="A0A8K0JCA3"/>
<reference evidence="2" key="1">
    <citation type="journal article" date="2020" name="bioRxiv">
        <title>Whole genome comparisons of ergot fungi reveals the divergence and evolution of species within the genus Claviceps are the result of varying mechanisms driving genome evolution and host range expansion.</title>
        <authorList>
            <person name="Wyka S.A."/>
            <person name="Mondo S.J."/>
            <person name="Liu M."/>
            <person name="Dettman J."/>
            <person name="Nalam V."/>
            <person name="Broders K.D."/>
        </authorList>
    </citation>
    <scope>NUCLEOTIDE SEQUENCE</scope>
    <source>
        <strain evidence="2">CCC 489</strain>
    </source>
</reference>
<evidence type="ECO:0000313" key="2">
    <source>
        <dbReference type="EMBL" id="KAG5930006.1"/>
    </source>
</evidence>
<evidence type="ECO:0008006" key="4">
    <source>
        <dbReference type="Google" id="ProtNLM"/>
    </source>
</evidence>
<feature type="chain" id="PRO_5035437253" description="Cyanovirin-N domain-containing protein" evidence="1">
    <location>
        <begin position="22"/>
        <end position="114"/>
    </location>
</feature>
<gene>
    <name evidence="2" type="ORF">E4U42_003468</name>
</gene>
<dbReference type="Proteomes" id="UP000811619">
    <property type="component" value="Unassembled WGS sequence"/>
</dbReference>
<organism evidence="2 3">
    <name type="scientific">Claviceps africana</name>
    <dbReference type="NCBI Taxonomy" id="83212"/>
    <lineage>
        <taxon>Eukaryota</taxon>
        <taxon>Fungi</taxon>
        <taxon>Dikarya</taxon>
        <taxon>Ascomycota</taxon>
        <taxon>Pezizomycotina</taxon>
        <taxon>Sordariomycetes</taxon>
        <taxon>Hypocreomycetidae</taxon>
        <taxon>Hypocreales</taxon>
        <taxon>Clavicipitaceae</taxon>
        <taxon>Claviceps</taxon>
    </lineage>
</organism>
<name>A0A8K0JCA3_9HYPO</name>
<evidence type="ECO:0000313" key="3">
    <source>
        <dbReference type="Proteomes" id="UP000811619"/>
    </source>
</evidence>
<dbReference type="OrthoDB" id="4961326at2759"/>
<dbReference type="EMBL" id="SRPY01000028">
    <property type="protein sequence ID" value="KAG5930006.1"/>
    <property type="molecule type" value="Genomic_DNA"/>
</dbReference>
<proteinExistence type="predicted"/>
<keyword evidence="3" id="KW-1185">Reference proteome</keyword>
<comment type="caution">
    <text evidence="2">The sequence shown here is derived from an EMBL/GenBank/DDBJ whole genome shotgun (WGS) entry which is preliminary data.</text>
</comment>
<evidence type="ECO:0000256" key="1">
    <source>
        <dbReference type="SAM" id="SignalP"/>
    </source>
</evidence>
<sequence>MHFPASTILAAVALYAGQTLAYCSNDGGGVKLDNPCHLKGSYWICDTNGGGSVKQEPDGLWVTASNGQSLTIKAICSKHNSQTLVVSCPRGDLAYYNFECPEGDTVEVFSPAAF</sequence>
<feature type="signal peptide" evidence="1">
    <location>
        <begin position="1"/>
        <end position="21"/>
    </location>
</feature>
<keyword evidence="1" id="KW-0732">Signal</keyword>
<accession>A0A8K0JCA3</accession>
<protein>
    <recommendedName>
        <fullName evidence="4">Cyanovirin-N domain-containing protein</fullName>
    </recommendedName>
</protein>